<dbReference type="Pfam" id="PF00266">
    <property type="entry name" value="Aminotran_5"/>
    <property type="match status" value="1"/>
</dbReference>
<comment type="caution">
    <text evidence="2">The sequence shown here is derived from an EMBL/GenBank/DDBJ whole genome shotgun (WGS) entry which is preliminary data.</text>
</comment>
<keyword evidence="3" id="KW-1185">Reference proteome</keyword>
<dbReference type="InterPro" id="IPR000192">
    <property type="entry name" value="Aminotrans_V_dom"/>
</dbReference>
<name>A0ABS9XMB7_9ACTN</name>
<sequence>MTYDITAIRSQFPALAAGTAHFDGPGGTQTPQPVIRAIADAMSRPLSNRGRIAPGERNADAIVTGARRAMADLLGADPTGVVFGRSATQFTYDFSRTLAKTWRPGDEVIVTRLDHDANIRPWVQAAEQVGAIVRWAEFDPTTGELTPDDIRAVLSERTRIVAVTAASNLIGTRPAVPEIARLAHGVGALCYVDGVHYAAHSLVDLEQLGADFFVCSAYKFLGPHHGVLAARPELLHTLRPDKLLPSTDEVPERFELGTLPYEFLAGTTAAVDFLAGLDPDATGTRRERLNAAFTALEGHEDVLRNQLDKGLSALDGITIHSHAADRTPTLLLTFDHHSTTDAYAFLAQRGVHAPAGSFYALETSRHLGLGDTGGLRIGLAPYNSTEDVDRLLTGLSEFLTP</sequence>
<evidence type="ECO:0000313" key="2">
    <source>
        <dbReference type="EMBL" id="MCI3242752.1"/>
    </source>
</evidence>
<gene>
    <name evidence="2" type="ORF">MQN93_23800</name>
</gene>
<dbReference type="Gene3D" id="3.90.1150.10">
    <property type="entry name" value="Aspartate Aminotransferase, domain 1"/>
    <property type="match status" value="1"/>
</dbReference>
<dbReference type="InterPro" id="IPR015421">
    <property type="entry name" value="PyrdxlP-dep_Trfase_major"/>
</dbReference>
<dbReference type="InterPro" id="IPR015422">
    <property type="entry name" value="PyrdxlP-dep_Trfase_small"/>
</dbReference>
<evidence type="ECO:0000313" key="3">
    <source>
        <dbReference type="Proteomes" id="UP001165270"/>
    </source>
</evidence>
<dbReference type="Gene3D" id="3.40.640.10">
    <property type="entry name" value="Type I PLP-dependent aspartate aminotransferase-like (Major domain)"/>
    <property type="match status" value="1"/>
</dbReference>
<dbReference type="EMBL" id="JALDAX010000009">
    <property type="protein sequence ID" value="MCI3242752.1"/>
    <property type="molecule type" value="Genomic_DNA"/>
</dbReference>
<protein>
    <submittedName>
        <fullName evidence="2">Cysteine desulfurase-like protein</fullName>
    </submittedName>
</protein>
<reference evidence="2" key="1">
    <citation type="submission" date="2022-03" db="EMBL/GenBank/DDBJ databases">
        <title>Streptomyces 7R015 and 7R016 isolated from Barleria lupulina in Thailand.</title>
        <authorList>
            <person name="Kanchanasin P."/>
            <person name="Phongsopitanun W."/>
            <person name="Tanasupawat S."/>
        </authorList>
    </citation>
    <scope>NUCLEOTIDE SEQUENCE</scope>
    <source>
        <strain evidence="2">7R016</strain>
    </source>
</reference>
<organism evidence="2 3">
    <name type="scientific">Streptomyces spinosisporus</name>
    <dbReference type="NCBI Taxonomy" id="2927582"/>
    <lineage>
        <taxon>Bacteria</taxon>
        <taxon>Bacillati</taxon>
        <taxon>Actinomycetota</taxon>
        <taxon>Actinomycetes</taxon>
        <taxon>Kitasatosporales</taxon>
        <taxon>Streptomycetaceae</taxon>
        <taxon>Streptomyces</taxon>
    </lineage>
</organism>
<dbReference type="PANTHER" id="PTHR43586">
    <property type="entry name" value="CYSTEINE DESULFURASE"/>
    <property type="match status" value="1"/>
</dbReference>
<evidence type="ECO:0000259" key="1">
    <source>
        <dbReference type="Pfam" id="PF00266"/>
    </source>
</evidence>
<dbReference type="InterPro" id="IPR011340">
    <property type="entry name" value="Cys_dSase-rel"/>
</dbReference>
<dbReference type="InterPro" id="IPR015424">
    <property type="entry name" value="PyrdxlP-dep_Trfase"/>
</dbReference>
<dbReference type="Proteomes" id="UP001165270">
    <property type="component" value="Unassembled WGS sequence"/>
</dbReference>
<dbReference type="RefSeq" id="WP_242711186.1">
    <property type="nucleotide sequence ID" value="NZ_JALDAX010000009.1"/>
</dbReference>
<feature type="domain" description="Aminotransferase class V" evidence="1">
    <location>
        <begin position="22"/>
        <end position="391"/>
    </location>
</feature>
<dbReference type="NCBIfam" id="TIGR01976">
    <property type="entry name" value="am_tr_V_VC1184"/>
    <property type="match status" value="1"/>
</dbReference>
<dbReference type="SUPFAM" id="SSF53383">
    <property type="entry name" value="PLP-dependent transferases"/>
    <property type="match status" value="1"/>
</dbReference>
<proteinExistence type="predicted"/>
<dbReference type="PANTHER" id="PTHR43586:SF21">
    <property type="entry name" value="PYRIDOXAL PHOSPHATE (PLP)-DEPENDENT ASPARTATE AMINOTRANSFERASE SUPERFAMILY"/>
    <property type="match status" value="1"/>
</dbReference>
<accession>A0ABS9XMB7</accession>